<gene>
    <name evidence="2" type="ORF">Tci_061568</name>
</gene>
<evidence type="ECO:0000313" key="2">
    <source>
        <dbReference type="EMBL" id="GEU89590.1"/>
    </source>
</evidence>
<dbReference type="PANTHER" id="PTHR47592:SF29">
    <property type="entry name" value="ZINC FINGER, CCHC-TYPE"/>
    <property type="match status" value="1"/>
</dbReference>
<organism evidence="2">
    <name type="scientific">Tanacetum cinerariifolium</name>
    <name type="common">Dalmatian daisy</name>
    <name type="synonym">Chrysanthemum cinerariifolium</name>
    <dbReference type="NCBI Taxonomy" id="118510"/>
    <lineage>
        <taxon>Eukaryota</taxon>
        <taxon>Viridiplantae</taxon>
        <taxon>Streptophyta</taxon>
        <taxon>Embryophyta</taxon>
        <taxon>Tracheophyta</taxon>
        <taxon>Spermatophyta</taxon>
        <taxon>Magnoliopsida</taxon>
        <taxon>eudicotyledons</taxon>
        <taxon>Gunneridae</taxon>
        <taxon>Pentapetalae</taxon>
        <taxon>asterids</taxon>
        <taxon>campanulids</taxon>
        <taxon>Asterales</taxon>
        <taxon>Asteraceae</taxon>
        <taxon>Asteroideae</taxon>
        <taxon>Anthemideae</taxon>
        <taxon>Anthemidinae</taxon>
        <taxon>Tanacetum</taxon>
    </lineage>
</organism>
<dbReference type="Pfam" id="PF14223">
    <property type="entry name" value="Retrotran_gag_2"/>
    <property type="match status" value="1"/>
</dbReference>
<dbReference type="Pfam" id="PF25597">
    <property type="entry name" value="SH3_retrovirus"/>
    <property type="match status" value="1"/>
</dbReference>
<sequence length="642" mass="73426">MVAAIKHMALSFSKLEKFEWVDFRIWKKKKMHVMLSSMSVVYVLTTPMPEDEGENLTVEQNVETSKELWDILEAKYMAEDASSKKFLVSNFLNYKMTDSRPVLEQYNKLLRILGRFTQHKMNIDKSIQVSCIIDKLPLSWKDFKHTLKHIKEKLTPIELGSHLCIEKSLKVQDSDKPKRNNVAGPSVVNMVEHNNSFEYNDNKAFFVQDDDVAWLVDSRSTVHVCKDRCGFKTYESLNDGSIIHMENESTALVHRRGCVDLRLGHVHFKMMQDMSKDGLIPAIDMDTKKCKTCMLNKITKKLYQTVKRETKVLKLIHNDLYNLHATLSLGNKKYFVIFIDDASRAAVWLPDPKLKTLGERGIKCIFVGYVEHSKAFRSLVKGTEDSGGSVVSERVTAINDEMDSIMGNNTWVLTNLPPDYKPLGCKWIFKRKLKMDVKTAFLNEELKEEVYMNQPLGFIMLGNENKVDLTKDFLSSRFSMKDMGEVDVILGIRIKHDSNVSTPLNTYEKLMPNRGLTASNTQNCITSSTIESEIVALEATGKEAEWLKNLLLEIPLWVKPMAPISIRCDSAATLVKAYSQMYNGKSRHLGVRHSMICELITNAMVSIEFVRSNLWHLFLSAVIVLLHWQRLIAKCTMGSLDI</sequence>
<dbReference type="AlphaFoldDB" id="A0A6L2NTT2"/>
<name>A0A6L2NTT2_TANCI</name>
<comment type="caution">
    <text evidence="2">The sequence shown here is derived from an EMBL/GenBank/DDBJ whole genome shotgun (WGS) entry which is preliminary data.</text>
</comment>
<evidence type="ECO:0000259" key="1">
    <source>
        <dbReference type="Pfam" id="PF25597"/>
    </source>
</evidence>
<protein>
    <submittedName>
        <fullName evidence="2">Zinc finger, CCHC-type</fullName>
    </submittedName>
</protein>
<feature type="domain" description="Retroviral polymerase SH3-like" evidence="1">
    <location>
        <begin position="343"/>
        <end position="381"/>
    </location>
</feature>
<dbReference type="PANTHER" id="PTHR47592">
    <property type="entry name" value="PBF68 PROTEIN"/>
    <property type="match status" value="1"/>
</dbReference>
<dbReference type="CDD" id="cd09272">
    <property type="entry name" value="RNase_HI_RT_Ty1"/>
    <property type="match status" value="1"/>
</dbReference>
<reference evidence="2" key="1">
    <citation type="journal article" date="2019" name="Sci. Rep.">
        <title>Draft genome of Tanacetum cinerariifolium, the natural source of mosquito coil.</title>
        <authorList>
            <person name="Yamashiro T."/>
            <person name="Shiraishi A."/>
            <person name="Satake H."/>
            <person name="Nakayama K."/>
        </authorList>
    </citation>
    <scope>NUCLEOTIDE SEQUENCE</scope>
</reference>
<dbReference type="EMBL" id="BKCJ010009996">
    <property type="protein sequence ID" value="GEU89590.1"/>
    <property type="molecule type" value="Genomic_DNA"/>
</dbReference>
<proteinExistence type="predicted"/>
<dbReference type="InterPro" id="IPR057670">
    <property type="entry name" value="SH3_retrovirus"/>
</dbReference>
<accession>A0A6L2NTT2</accession>